<dbReference type="GO" id="GO:0046872">
    <property type="term" value="F:metal ion binding"/>
    <property type="evidence" value="ECO:0007669"/>
    <property type="project" value="UniProtKB-KW"/>
</dbReference>
<dbReference type="Pfam" id="PF14393">
    <property type="entry name" value="DUF4422"/>
    <property type="match status" value="1"/>
</dbReference>
<accession>A0A2S9MX80</accession>
<sequence>MQSIMSATVTPVHIYVCHHKPGPSFSDGCFLPIQVGAAKAPMDLGMLRDDVGDQISAKNNTFCELTALYWAWKNDPDAKWIGLMHYRRLLDFTGARHTPDAHGCVNYAALDDATITKLGLTGDAVASAIASKPGLLAILPDKWSVRNAGSRNLHTHYVNAAHHFEKDLEVLREVVGELYPADLVHYDEVMNGHDGYFTNIFVLRRDVFDEYCEWLFAILFEVERRLDLTNYSMAARRVFGYMSERLFNVFAARKFTSADTHVELERVFVQDQKAPYHAPARLDGEAVSVVTASDGKFVPHLAAFMASVQSNLAADKQLDLIVLDGGIPADQRALLQRQFRESGPGRLTFVACAELFSDIPVHAHFSAATFYRLSLGELLANHDRVVYVDADTVVLDDLSTLYDMDLEGNAAAAVPDVIMRSFVATGVPAMREAGGARAGEYLKNWLGMGERVSDYFQAGLIVIDLRRFREMNIRDKAYDDLISKRYWFLDQDVLNRHLLGDVKFLDLSWNVVNVSMDVISGLTTDLAAKVKEVFAAPKMVHYAGFEAKPWNNAAAPLAHFYWYYLRKTFWYEAVIERRPLSAPTMDAGLRRGPMYRGARAVWRRLPNRIQRQLFWARDLMM</sequence>
<feature type="domain" description="DUF4422" evidence="4">
    <location>
        <begin position="14"/>
        <end position="252"/>
    </location>
</feature>
<keyword evidence="1" id="KW-0328">Glycosyltransferase</keyword>
<dbReference type="CDD" id="cd04194">
    <property type="entry name" value="GT8_A4GalT_like"/>
    <property type="match status" value="1"/>
</dbReference>
<proteinExistence type="predicted"/>
<dbReference type="PANTHER" id="PTHR13778">
    <property type="entry name" value="GLYCOSYLTRANSFERASE 8 DOMAIN-CONTAINING PROTEIN"/>
    <property type="match status" value="1"/>
</dbReference>
<reference evidence="5 6" key="1">
    <citation type="submission" date="2018-03" db="EMBL/GenBank/DDBJ databases">
        <authorList>
            <person name="Keele B.F."/>
        </authorList>
    </citation>
    <scope>NUCLEOTIDE SEQUENCE [LARGE SCALE GENOMIC DNA]</scope>
    <source>
        <strain evidence="5 6">AU19729</strain>
    </source>
</reference>
<organism evidence="5 6">
    <name type="scientific">Burkholderia multivorans</name>
    <dbReference type="NCBI Taxonomy" id="87883"/>
    <lineage>
        <taxon>Bacteria</taxon>
        <taxon>Pseudomonadati</taxon>
        <taxon>Pseudomonadota</taxon>
        <taxon>Betaproteobacteria</taxon>
        <taxon>Burkholderiales</taxon>
        <taxon>Burkholderiaceae</taxon>
        <taxon>Burkholderia</taxon>
        <taxon>Burkholderia cepacia complex</taxon>
    </lineage>
</organism>
<evidence type="ECO:0000259" key="4">
    <source>
        <dbReference type="Pfam" id="PF14393"/>
    </source>
</evidence>
<dbReference type="Proteomes" id="UP000238982">
    <property type="component" value="Unassembled WGS sequence"/>
</dbReference>
<evidence type="ECO:0000256" key="3">
    <source>
        <dbReference type="ARBA" id="ARBA00022723"/>
    </source>
</evidence>
<evidence type="ECO:0000256" key="2">
    <source>
        <dbReference type="ARBA" id="ARBA00022679"/>
    </source>
</evidence>
<dbReference type="Pfam" id="PF01501">
    <property type="entry name" value="Glyco_transf_8"/>
    <property type="match status" value="1"/>
</dbReference>
<dbReference type="SUPFAM" id="SSF53448">
    <property type="entry name" value="Nucleotide-diphospho-sugar transferases"/>
    <property type="match status" value="1"/>
</dbReference>
<comment type="caution">
    <text evidence="5">The sequence shown here is derived from an EMBL/GenBank/DDBJ whole genome shotgun (WGS) entry which is preliminary data.</text>
</comment>
<dbReference type="InterPro" id="IPR025536">
    <property type="entry name" value="DUF4422"/>
</dbReference>
<name>A0A2S9MX80_9BURK</name>
<dbReference type="EMBL" id="PVGH01000034">
    <property type="protein sequence ID" value="PRF63892.1"/>
    <property type="molecule type" value="Genomic_DNA"/>
</dbReference>
<protein>
    <submittedName>
        <fullName evidence="5">Glycosyl transferase</fullName>
    </submittedName>
</protein>
<keyword evidence="3" id="KW-0479">Metal-binding</keyword>
<dbReference type="InterPro" id="IPR050748">
    <property type="entry name" value="Glycosyltrans_8_dom-fam"/>
</dbReference>
<dbReference type="PANTHER" id="PTHR13778:SF47">
    <property type="entry name" value="LIPOPOLYSACCHARIDE 1,3-GALACTOSYLTRANSFERASE"/>
    <property type="match status" value="1"/>
</dbReference>
<dbReference type="AlphaFoldDB" id="A0A2S9MX80"/>
<evidence type="ECO:0000313" key="6">
    <source>
        <dbReference type="Proteomes" id="UP000238982"/>
    </source>
</evidence>
<dbReference type="InterPro" id="IPR002495">
    <property type="entry name" value="Glyco_trans_8"/>
</dbReference>
<evidence type="ECO:0000256" key="1">
    <source>
        <dbReference type="ARBA" id="ARBA00022676"/>
    </source>
</evidence>
<dbReference type="GO" id="GO:0016757">
    <property type="term" value="F:glycosyltransferase activity"/>
    <property type="evidence" value="ECO:0007669"/>
    <property type="project" value="UniProtKB-KW"/>
</dbReference>
<dbReference type="Gene3D" id="3.90.550.10">
    <property type="entry name" value="Spore Coat Polysaccharide Biosynthesis Protein SpsA, Chain A"/>
    <property type="match status" value="1"/>
</dbReference>
<dbReference type="InterPro" id="IPR029044">
    <property type="entry name" value="Nucleotide-diphossugar_trans"/>
</dbReference>
<evidence type="ECO:0000313" key="5">
    <source>
        <dbReference type="EMBL" id="PRF63892.1"/>
    </source>
</evidence>
<keyword evidence="2 5" id="KW-0808">Transferase</keyword>
<gene>
    <name evidence="5" type="ORF">C6Q15_07420</name>
</gene>